<reference evidence="1" key="2">
    <citation type="journal article" date="2015" name="Fish Shellfish Immunol.">
        <title>Early steps in the European eel (Anguilla anguilla)-Vibrio vulnificus interaction in the gills: Role of the RtxA13 toxin.</title>
        <authorList>
            <person name="Callol A."/>
            <person name="Pajuelo D."/>
            <person name="Ebbesson L."/>
            <person name="Teles M."/>
            <person name="MacKenzie S."/>
            <person name="Amaro C."/>
        </authorList>
    </citation>
    <scope>NUCLEOTIDE SEQUENCE</scope>
</reference>
<dbReference type="EMBL" id="GBXM01038931">
    <property type="protein sequence ID" value="JAH69646.1"/>
    <property type="molecule type" value="Transcribed_RNA"/>
</dbReference>
<sequence>MVFNGKLIDFNRQDHFEMIGGVCIGKGAQTHCAHTCNALLKKCKQFS</sequence>
<dbReference type="AlphaFoldDB" id="A0A0E9UV54"/>
<proteinExistence type="predicted"/>
<accession>A0A0E9UV54</accession>
<reference evidence="1" key="1">
    <citation type="submission" date="2014-11" db="EMBL/GenBank/DDBJ databases">
        <authorList>
            <person name="Amaro Gonzalez C."/>
        </authorList>
    </citation>
    <scope>NUCLEOTIDE SEQUENCE</scope>
</reference>
<evidence type="ECO:0000313" key="1">
    <source>
        <dbReference type="EMBL" id="JAH69646.1"/>
    </source>
</evidence>
<protein>
    <submittedName>
        <fullName evidence="1">Uncharacterized protein</fullName>
    </submittedName>
</protein>
<organism evidence="1">
    <name type="scientific">Anguilla anguilla</name>
    <name type="common">European freshwater eel</name>
    <name type="synonym">Muraena anguilla</name>
    <dbReference type="NCBI Taxonomy" id="7936"/>
    <lineage>
        <taxon>Eukaryota</taxon>
        <taxon>Metazoa</taxon>
        <taxon>Chordata</taxon>
        <taxon>Craniata</taxon>
        <taxon>Vertebrata</taxon>
        <taxon>Euteleostomi</taxon>
        <taxon>Actinopterygii</taxon>
        <taxon>Neopterygii</taxon>
        <taxon>Teleostei</taxon>
        <taxon>Anguilliformes</taxon>
        <taxon>Anguillidae</taxon>
        <taxon>Anguilla</taxon>
    </lineage>
</organism>
<name>A0A0E9UV54_ANGAN</name>